<dbReference type="SUPFAM" id="SSF88946">
    <property type="entry name" value="Sigma2 domain of RNA polymerase sigma factors"/>
    <property type="match status" value="1"/>
</dbReference>
<dbReference type="InterPro" id="IPR036388">
    <property type="entry name" value="WH-like_DNA-bd_sf"/>
</dbReference>
<evidence type="ECO:0000259" key="6">
    <source>
        <dbReference type="Pfam" id="PF08281"/>
    </source>
</evidence>
<feature type="domain" description="RNA polymerase sigma-70 region 2" evidence="5">
    <location>
        <begin position="67"/>
        <end position="133"/>
    </location>
</feature>
<dbReference type="AlphaFoldDB" id="A0AAV3UU33"/>
<keyword evidence="4" id="KW-0804">Transcription</keyword>
<sequence length="218" mass="25314">MTNSGFFFAALNLCRLTCDLFYNLANEDKRLTEYSNIVAAEHKFATDDERQLLLAVKNGNRQAYHQLYHQYIGQVYALCYRLTGDKSLAEDASQEVFIQLWRKIGDYSEQSKFSTWLHTVTSHITISYIRKQRGWVQRMFNIENSSAVNNIAEPSAGEVDIEKYVLRLPERARIVFVLHAIEGYRHEEIAQMTNMAIGTSKAQFHRAKQLLEEWMGYA</sequence>
<dbReference type="NCBIfam" id="TIGR02937">
    <property type="entry name" value="sigma70-ECF"/>
    <property type="match status" value="1"/>
</dbReference>
<accession>A0AAV3UU33</accession>
<dbReference type="SUPFAM" id="SSF88659">
    <property type="entry name" value="Sigma3 and sigma4 domains of RNA polymerase sigma factors"/>
    <property type="match status" value="1"/>
</dbReference>
<evidence type="ECO:0000313" key="7">
    <source>
        <dbReference type="EMBL" id="GAC08723.1"/>
    </source>
</evidence>
<protein>
    <submittedName>
        <fullName evidence="7">RNA polymerase sigma-70 factor, ECF subfamily</fullName>
    </submittedName>
</protein>
<evidence type="ECO:0000259" key="5">
    <source>
        <dbReference type="Pfam" id="PF04542"/>
    </source>
</evidence>
<dbReference type="InterPro" id="IPR014284">
    <property type="entry name" value="RNA_pol_sigma-70_dom"/>
</dbReference>
<dbReference type="PANTHER" id="PTHR43133:SF46">
    <property type="entry name" value="RNA POLYMERASE SIGMA-70 FACTOR ECF SUBFAMILY"/>
    <property type="match status" value="1"/>
</dbReference>
<dbReference type="EMBL" id="BAEM01000008">
    <property type="protein sequence ID" value="GAC08723.1"/>
    <property type="molecule type" value="Genomic_DNA"/>
</dbReference>
<dbReference type="InterPro" id="IPR013249">
    <property type="entry name" value="RNA_pol_sigma70_r4_t2"/>
</dbReference>
<dbReference type="InterPro" id="IPR039425">
    <property type="entry name" value="RNA_pol_sigma-70-like"/>
</dbReference>
<dbReference type="Proteomes" id="UP000006320">
    <property type="component" value="Unassembled WGS sequence"/>
</dbReference>
<evidence type="ECO:0000256" key="4">
    <source>
        <dbReference type="ARBA" id="ARBA00023163"/>
    </source>
</evidence>
<comment type="caution">
    <text evidence="7">The sequence shown here is derived from an EMBL/GenBank/DDBJ whole genome shotgun (WGS) entry which is preliminary data.</text>
</comment>
<dbReference type="Gene3D" id="1.10.10.10">
    <property type="entry name" value="Winged helix-like DNA-binding domain superfamily/Winged helix DNA-binding domain"/>
    <property type="match status" value="1"/>
</dbReference>
<feature type="domain" description="RNA polymerase sigma factor 70 region 4 type 2" evidence="6">
    <location>
        <begin position="161"/>
        <end position="211"/>
    </location>
</feature>
<gene>
    <name evidence="7" type="primary">rpoE</name>
    <name evidence="7" type="ORF">GCHA_0760</name>
</gene>
<dbReference type="GO" id="GO:0003677">
    <property type="term" value="F:DNA binding"/>
    <property type="evidence" value="ECO:0007669"/>
    <property type="project" value="InterPro"/>
</dbReference>
<dbReference type="InterPro" id="IPR013324">
    <property type="entry name" value="RNA_pol_sigma_r3/r4-like"/>
</dbReference>
<comment type="similarity">
    <text evidence="1">Belongs to the sigma-70 factor family. ECF subfamily.</text>
</comment>
<keyword evidence="3" id="KW-0731">Sigma factor</keyword>
<proteinExistence type="inferred from homology"/>
<reference evidence="7 8" key="1">
    <citation type="journal article" date="2017" name="Antonie Van Leeuwenhoek">
        <title>Rhizobium rhizosphaerae sp. nov., a novel species isolated from rice rhizosphere.</title>
        <authorList>
            <person name="Zhao J.J."/>
            <person name="Zhang J."/>
            <person name="Zhang R.J."/>
            <person name="Zhang C.W."/>
            <person name="Yin H.Q."/>
            <person name="Zhang X.X."/>
        </authorList>
    </citation>
    <scope>NUCLEOTIDE SEQUENCE [LARGE SCALE GENOMIC DNA]</scope>
    <source>
        <strain evidence="7 8">S18K6</strain>
    </source>
</reference>
<organism evidence="7 8">
    <name type="scientific">Paraglaciecola chathamensis S18K6</name>
    <dbReference type="NCBI Taxonomy" id="1127672"/>
    <lineage>
        <taxon>Bacteria</taxon>
        <taxon>Pseudomonadati</taxon>
        <taxon>Pseudomonadota</taxon>
        <taxon>Gammaproteobacteria</taxon>
        <taxon>Alteromonadales</taxon>
        <taxon>Alteromonadaceae</taxon>
        <taxon>Paraglaciecola</taxon>
    </lineage>
</organism>
<dbReference type="Pfam" id="PF04542">
    <property type="entry name" value="Sigma70_r2"/>
    <property type="match status" value="1"/>
</dbReference>
<dbReference type="PANTHER" id="PTHR43133">
    <property type="entry name" value="RNA POLYMERASE ECF-TYPE SIGMA FACTO"/>
    <property type="match status" value="1"/>
</dbReference>
<keyword evidence="2" id="KW-0805">Transcription regulation</keyword>
<evidence type="ECO:0000256" key="1">
    <source>
        <dbReference type="ARBA" id="ARBA00010641"/>
    </source>
</evidence>
<evidence type="ECO:0000256" key="3">
    <source>
        <dbReference type="ARBA" id="ARBA00023082"/>
    </source>
</evidence>
<dbReference type="GO" id="GO:0006352">
    <property type="term" value="P:DNA-templated transcription initiation"/>
    <property type="evidence" value="ECO:0007669"/>
    <property type="project" value="InterPro"/>
</dbReference>
<evidence type="ECO:0000313" key="8">
    <source>
        <dbReference type="Proteomes" id="UP000006320"/>
    </source>
</evidence>
<name>A0AAV3UU33_9ALTE</name>
<dbReference type="InterPro" id="IPR013325">
    <property type="entry name" value="RNA_pol_sigma_r2"/>
</dbReference>
<dbReference type="GO" id="GO:0016987">
    <property type="term" value="F:sigma factor activity"/>
    <property type="evidence" value="ECO:0007669"/>
    <property type="project" value="UniProtKB-KW"/>
</dbReference>
<dbReference type="Gene3D" id="1.10.1740.10">
    <property type="match status" value="1"/>
</dbReference>
<evidence type="ECO:0000256" key="2">
    <source>
        <dbReference type="ARBA" id="ARBA00023015"/>
    </source>
</evidence>
<dbReference type="Pfam" id="PF08281">
    <property type="entry name" value="Sigma70_r4_2"/>
    <property type="match status" value="1"/>
</dbReference>
<dbReference type="InterPro" id="IPR007627">
    <property type="entry name" value="RNA_pol_sigma70_r2"/>
</dbReference>